<keyword evidence="3" id="KW-0472">Membrane</keyword>
<name>A0A4T0H3J5_WALIC</name>
<sequence>MEVLGVIKEYSPVLLAISKYAVVVILALNFNSFPLVWHFRTFGRVYWHSFFEDHNKSIGINPFKTVSTTKFRATMDDCDAFGFHLSNSSYAKNLDTARLDAWTTLNFRLFKEAKIWTPLGASIYYFIKEIPFGKKYEIKTSIGAYENDKWYYFLSKFVSKKSKKAAQKSPNGNPTHLATAGSHALSPEAASGTSTPLSTSKDAAQNNLIAQAYNELEPDEELNCVAITQYCYKCGRMTIPPPIALGLAGLGEHGKKNHATFEKLVKERKLKDYAKGGFKDGAFGDIELNINDLEVVNAQRIAPYKVFNESLSAFKSH</sequence>
<keyword evidence="3" id="KW-0812">Transmembrane</keyword>
<protein>
    <submittedName>
        <fullName evidence="4">Uncharacterized protein</fullName>
    </submittedName>
</protein>
<dbReference type="Proteomes" id="UP000306954">
    <property type="component" value="Unassembled WGS sequence"/>
</dbReference>
<evidence type="ECO:0000313" key="4">
    <source>
        <dbReference type="EMBL" id="TIB09730.1"/>
    </source>
</evidence>
<reference evidence="4 5" key="1">
    <citation type="submission" date="2019-03" db="EMBL/GenBank/DDBJ databases">
        <title>Sequencing 23 genomes of Wallemia ichthyophaga.</title>
        <authorList>
            <person name="Gostincar C."/>
        </authorList>
    </citation>
    <scope>NUCLEOTIDE SEQUENCE [LARGE SCALE GENOMIC DNA]</scope>
    <source>
        <strain evidence="4 5">EXF-8621</strain>
    </source>
</reference>
<gene>
    <name evidence="4" type="ORF">E3P90_03145</name>
</gene>
<comment type="caution">
    <text evidence="4">The sequence shown here is derived from an EMBL/GenBank/DDBJ whole genome shotgun (WGS) entry which is preliminary data.</text>
</comment>
<evidence type="ECO:0000256" key="3">
    <source>
        <dbReference type="SAM" id="Phobius"/>
    </source>
</evidence>
<dbReference type="Gene3D" id="3.10.129.10">
    <property type="entry name" value="Hotdog Thioesterase"/>
    <property type="match status" value="1"/>
</dbReference>
<feature type="transmembrane region" description="Helical" evidence="3">
    <location>
        <begin position="20"/>
        <end position="39"/>
    </location>
</feature>
<dbReference type="AlphaFoldDB" id="A0A4T0H3J5"/>
<keyword evidence="3" id="KW-1133">Transmembrane helix</keyword>
<dbReference type="Pfam" id="PF13279">
    <property type="entry name" value="4HBT_2"/>
    <property type="match status" value="1"/>
</dbReference>
<dbReference type="InterPro" id="IPR051490">
    <property type="entry name" value="THEM6_lcsJ_thioesterase"/>
</dbReference>
<dbReference type="InterPro" id="IPR029069">
    <property type="entry name" value="HotDog_dom_sf"/>
</dbReference>
<dbReference type="SUPFAM" id="SSF54637">
    <property type="entry name" value="Thioesterase/thiol ester dehydrase-isomerase"/>
    <property type="match status" value="1"/>
</dbReference>
<organism evidence="4 5">
    <name type="scientific">Wallemia ichthyophaga</name>
    <dbReference type="NCBI Taxonomy" id="245174"/>
    <lineage>
        <taxon>Eukaryota</taxon>
        <taxon>Fungi</taxon>
        <taxon>Dikarya</taxon>
        <taxon>Basidiomycota</taxon>
        <taxon>Wallemiomycotina</taxon>
        <taxon>Wallemiomycetes</taxon>
        <taxon>Wallemiales</taxon>
        <taxon>Wallemiaceae</taxon>
        <taxon>Wallemia</taxon>
    </lineage>
</organism>
<comment type="similarity">
    <text evidence="1">Belongs to the lcsJ thioesterase family.</text>
</comment>
<dbReference type="EMBL" id="SPOF01000038">
    <property type="protein sequence ID" value="TIB09730.1"/>
    <property type="molecule type" value="Genomic_DNA"/>
</dbReference>
<proteinExistence type="inferred from homology"/>
<evidence type="ECO:0000313" key="5">
    <source>
        <dbReference type="Proteomes" id="UP000306954"/>
    </source>
</evidence>
<feature type="region of interest" description="Disordered" evidence="2">
    <location>
        <begin position="165"/>
        <end position="199"/>
    </location>
</feature>
<dbReference type="PANTHER" id="PTHR12475">
    <property type="match status" value="1"/>
</dbReference>
<dbReference type="PANTHER" id="PTHR12475:SF4">
    <property type="entry name" value="PROTEIN THEM6"/>
    <property type="match status" value="1"/>
</dbReference>
<evidence type="ECO:0000256" key="2">
    <source>
        <dbReference type="SAM" id="MobiDB-lite"/>
    </source>
</evidence>
<accession>A0A4T0H3J5</accession>
<evidence type="ECO:0000256" key="1">
    <source>
        <dbReference type="ARBA" id="ARBA00038476"/>
    </source>
</evidence>